<dbReference type="Pfam" id="PF07508">
    <property type="entry name" value="Recombinase"/>
    <property type="match status" value="1"/>
</dbReference>
<protein>
    <recommendedName>
        <fullName evidence="5">Recombinase domain-containing protein</fullName>
    </recommendedName>
</protein>
<feature type="region of interest" description="Disordered" evidence="4">
    <location>
        <begin position="523"/>
        <end position="552"/>
    </location>
</feature>
<evidence type="ECO:0000313" key="7">
    <source>
        <dbReference type="Proteomes" id="UP001165135"/>
    </source>
</evidence>
<dbReference type="PROSITE" id="PS51737">
    <property type="entry name" value="RECOMBINASE_DNA_BIND"/>
    <property type="match status" value="1"/>
</dbReference>
<name>A0A9W6VVK6_9ACTN</name>
<dbReference type="SMART" id="SM00857">
    <property type="entry name" value="Resolvase"/>
    <property type="match status" value="1"/>
</dbReference>
<dbReference type="InterPro" id="IPR038109">
    <property type="entry name" value="DNA_bind_recomb_sf"/>
</dbReference>
<keyword evidence="1" id="KW-0238">DNA-binding</keyword>
<dbReference type="Gene3D" id="3.40.50.1390">
    <property type="entry name" value="Resolvase, N-terminal catalytic domain"/>
    <property type="match status" value="1"/>
</dbReference>
<dbReference type="AlphaFoldDB" id="A0A9W6VVK6"/>
<keyword evidence="2" id="KW-0233">DNA recombination</keyword>
<evidence type="ECO:0000256" key="4">
    <source>
        <dbReference type="SAM" id="MobiDB-lite"/>
    </source>
</evidence>
<dbReference type="GO" id="GO:0003677">
    <property type="term" value="F:DNA binding"/>
    <property type="evidence" value="ECO:0007669"/>
    <property type="project" value="UniProtKB-KW"/>
</dbReference>
<sequence>MPPPLSNAANLSVVPEEPIPAVGYIRVSTAREEMISPELQRAAITDWAARRGRRIVAWIEDLDKSGRNFRRRVMRAIAMIEDGTAKEIAVFKFSRFGRQRVGWAVNLDRVESAGGDLQSATEEVDARTAAGRFSRGMLAEVAAFESDRASEQWKEALQYRRDVDRLPPQGTPRFGYDRLGRIPVPGKPNHFIRDANDPKGERYEPNSVLGPVLASLYIRFVDGYSGHYLVQWLNRKGFRTVRGNTWTQQSLYLYLDSGFGAGLLRSHRRDCRCKQPGRCGNVVYHPGAHEPVIDQETWERYLARRKRQRKLPPRAQSAVYPTSGLMRCGHAGQKGIPQHGLSAQHGMGVPGYAYVCKFSIQGRGCPGVWVRRVDVEKAVRAELSKWAGDIDEQARVTQARKAVQLTARTDRERIGRELLRIDKALGRLVKERALDQDMPEAIYDSIRQELLDERKELEAALEEAGEEEQANRQDHIPVIRTLLDEWDTIAVTRKRDLLATLIRHVKVYRTGVRTPARIVVTPVWEPDTDEAPDDQAPDAVMESRIDDRDQEE</sequence>
<dbReference type="Proteomes" id="UP001165135">
    <property type="component" value="Unassembled WGS sequence"/>
</dbReference>
<dbReference type="InterPro" id="IPR050639">
    <property type="entry name" value="SSR_resolvase"/>
</dbReference>
<evidence type="ECO:0000256" key="1">
    <source>
        <dbReference type="ARBA" id="ARBA00023125"/>
    </source>
</evidence>
<accession>A0A9W6VVK6</accession>
<dbReference type="InterPro" id="IPR006119">
    <property type="entry name" value="Resolv_N"/>
</dbReference>
<evidence type="ECO:0000256" key="2">
    <source>
        <dbReference type="ARBA" id="ARBA00023172"/>
    </source>
</evidence>
<dbReference type="EMBL" id="BSTJ01000023">
    <property type="protein sequence ID" value="GLY81890.1"/>
    <property type="molecule type" value="Genomic_DNA"/>
</dbReference>
<gene>
    <name evidence="6" type="ORF">Airi01_101570</name>
</gene>
<evidence type="ECO:0000256" key="3">
    <source>
        <dbReference type="SAM" id="Coils"/>
    </source>
</evidence>
<reference evidence="6" key="1">
    <citation type="submission" date="2023-03" db="EMBL/GenBank/DDBJ databases">
        <title>Actinoallomurus iriomotensis NBRC 103681.</title>
        <authorList>
            <person name="Ichikawa N."/>
            <person name="Sato H."/>
            <person name="Tonouchi N."/>
        </authorList>
    </citation>
    <scope>NUCLEOTIDE SEQUENCE</scope>
    <source>
        <strain evidence="6">NBRC 103681</strain>
    </source>
</reference>
<dbReference type="Gene3D" id="3.90.1750.20">
    <property type="entry name" value="Putative Large Serine Recombinase, Chain B, Domain 2"/>
    <property type="match status" value="1"/>
</dbReference>
<keyword evidence="3" id="KW-0175">Coiled coil</keyword>
<feature type="coiled-coil region" evidence="3">
    <location>
        <begin position="443"/>
        <end position="474"/>
    </location>
</feature>
<feature type="compositionally biased region" description="Acidic residues" evidence="4">
    <location>
        <begin position="526"/>
        <end position="536"/>
    </location>
</feature>
<feature type="domain" description="Recombinase" evidence="5">
    <location>
        <begin position="190"/>
        <end position="311"/>
    </location>
</feature>
<dbReference type="PANTHER" id="PTHR30461:SF2">
    <property type="entry name" value="SERINE RECOMBINASE PINE-RELATED"/>
    <property type="match status" value="1"/>
</dbReference>
<dbReference type="PANTHER" id="PTHR30461">
    <property type="entry name" value="DNA-INVERTASE FROM LAMBDOID PROPHAGE"/>
    <property type="match status" value="1"/>
</dbReference>
<dbReference type="InterPro" id="IPR011109">
    <property type="entry name" value="DNA_bind_recombinase_dom"/>
</dbReference>
<dbReference type="InterPro" id="IPR036162">
    <property type="entry name" value="Resolvase-like_N_sf"/>
</dbReference>
<organism evidence="6 7">
    <name type="scientific">Actinoallomurus iriomotensis</name>
    <dbReference type="NCBI Taxonomy" id="478107"/>
    <lineage>
        <taxon>Bacteria</taxon>
        <taxon>Bacillati</taxon>
        <taxon>Actinomycetota</taxon>
        <taxon>Actinomycetes</taxon>
        <taxon>Streptosporangiales</taxon>
        <taxon>Thermomonosporaceae</taxon>
        <taxon>Actinoallomurus</taxon>
    </lineage>
</organism>
<evidence type="ECO:0000313" key="6">
    <source>
        <dbReference type="EMBL" id="GLY81890.1"/>
    </source>
</evidence>
<proteinExistence type="predicted"/>
<feature type="compositionally biased region" description="Basic and acidic residues" evidence="4">
    <location>
        <begin position="541"/>
        <end position="552"/>
    </location>
</feature>
<dbReference type="SUPFAM" id="SSF53041">
    <property type="entry name" value="Resolvase-like"/>
    <property type="match status" value="1"/>
</dbReference>
<dbReference type="GO" id="GO:0000150">
    <property type="term" value="F:DNA strand exchange activity"/>
    <property type="evidence" value="ECO:0007669"/>
    <property type="project" value="InterPro"/>
</dbReference>
<dbReference type="CDD" id="cd00338">
    <property type="entry name" value="Ser_Recombinase"/>
    <property type="match status" value="1"/>
</dbReference>
<evidence type="ECO:0000259" key="5">
    <source>
        <dbReference type="PROSITE" id="PS51737"/>
    </source>
</evidence>
<comment type="caution">
    <text evidence="6">The sequence shown here is derived from an EMBL/GenBank/DDBJ whole genome shotgun (WGS) entry which is preliminary data.</text>
</comment>
<dbReference type="Pfam" id="PF00239">
    <property type="entry name" value="Resolvase"/>
    <property type="match status" value="1"/>
</dbReference>